<evidence type="ECO:0000256" key="11">
    <source>
        <dbReference type="ARBA" id="ARBA00023242"/>
    </source>
</evidence>
<dbReference type="Pfam" id="PF00136">
    <property type="entry name" value="DNA_pol_B"/>
    <property type="match status" value="1"/>
</dbReference>
<dbReference type="Pfam" id="PF03104">
    <property type="entry name" value="DNA_pol_B_exo1"/>
    <property type="match status" value="1"/>
</dbReference>
<proteinExistence type="inferred from homology"/>
<dbReference type="Gene3D" id="6.10.10.100">
    <property type="match status" value="1"/>
</dbReference>
<dbReference type="FunFam" id="1.10.287.690:FF:000003">
    <property type="entry name" value="DNA polymerase"/>
    <property type="match status" value="1"/>
</dbReference>
<feature type="compositionally biased region" description="Basic and acidic residues" evidence="13">
    <location>
        <begin position="1"/>
        <end position="18"/>
    </location>
</feature>
<dbReference type="GO" id="GO:1902975">
    <property type="term" value="P:mitotic DNA replication initiation"/>
    <property type="evidence" value="ECO:0007669"/>
    <property type="project" value="InterPro"/>
</dbReference>
<dbReference type="OrthoDB" id="6755010at2759"/>
<dbReference type="RefSeq" id="XP_028883915.1">
    <property type="nucleotide sequence ID" value="XM_029024608.1"/>
</dbReference>
<evidence type="ECO:0000313" key="16">
    <source>
        <dbReference type="EMBL" id="ORC89849.1"/>
    </source>
</evidence>
<dbReference type="InterPro" id="IPR012337">
    <property type="entry name" value="RNaseH-like_sf"/>
</dbReference>
<dbReference type="GO" id="GO:0003887">
    <property type="term" value="F:DNA-directed DNA polymerase activity"/>
    <property type="evidence" value="ECO:0007669"/>
    <property type="project" value="UniProtKB-KW"/>
</dbReference>
<dbReference type="Gene3D" id="3.30.70.2820">
    <property type="match status" value="1"/>
</dbReference>
<accession>A0A1X0P042</accession>
<dbReference type="Gene3D" id="1.10.287.690">
    <property type="entry name" value="Helix hairpin bin"/>
    <property type="match status" value="1"/>
</dbReference>
<evidence type="ECO:0000259" key="14">
    <source>
        <dbReference type="Pfam" id="PF00136"/>
    </source>
</evidence>
<dbReference type="VEuPathDB" id="TriTrypDB:TM35_000101170"/>
<dbReference type="GO" id="GO:0006273">
    <property type="term" value="P:lagging strand elongation"/>
    <property type="evidence" value="ECO:0007669"/>
    <property type="project" value="TreeGrafter"/>
</dbReference>
<dbReference type="GO" id="GO:0008270">
    <property type="term" value="F:zinc ion binding"/>
    <property type="evidence" value="ECO:0007669"/>
    <property type="project" value="UniProtKB-KW"/>
</dbReference>
<keyword evidence="17" id="KW-1185">Reference proteome</keyword>
<dbReference type="Gene3D" id="3.90.1600.10">
    <property type="entry name" value="Palm domain of DNA polymerase"/>
    <property type="match status" value="1"/>
</dbReference>
<dbReference type="InterPro" id="IPR036397">
    <property type="entry name" value="RNaseH_sf"/>
</dbReference>
<dbReference type="CDD" id="cd05776">
    <property type="entry name" value="DNA_polB_alpha_exo"/>
    <property type="match status" value="1"/>
</dbReference>
<dbReference type="InterPro" id="IPR045846">
    <property type="entry name" value="POLBc_alpha"/>
</dbReference>
<dbReference type="Gene3D" id="3.30.420.10">
    <property type="entry name" value="Ribonuclease H-like superfamily/Ribonuclease H"/>
    <property type="match status" value="1"/>
</dbReference>
<evidence type="ECO:0000256" key="8">
    <source>
        <dbReference type="ARBA" id="ARBA00022833"/>
    </source>
</evidence>
<keyword evidence="8" id="KW-0862">Zinc</keyword>
<comment type="similarity">
    <text evidence="2 12">Belongs to the DNA polymerase type-B family.</text>
</comment>
<dbReference type="InterPro" id="IPR042087">
    <property type="entry name" value="DNA_pol_B_thumb"/>
</dbReference>
<dbReference type="SMART" id="SM00486">
    <property type="entry name" value="POLBc"/>
    <property type="match status" value="1"/>
</dbReference>
<dbReference type="GO" id="GO:0003688">
    <property type="term" value="F:DNA replication origin binding"/>
    <property type="evidence" value="ECO:0007669"/>
    <property type="project" value="TreeGrafter"/>
</dbReference>
<evidence type="ECO:0000256" key="12">
    <source>
        <dbReference type="RuleBase" id="RU000442"/>
    </source>
</evidence>
<evidence type="ECO:0000256" key="1">
    <source>
        <dbReference type="ARBA" id="ARBA00004123"/>
    </source>
</evidence>
<dbReference type="GO" id="GO:0003697">
    <property type="term" value="F:single-stranded DNA binding"/>
    <property type="evidence" value="ECO:0007669"/>
    <property type="project" value="TreeGrafter"/>
</dbReference>
<dbReference type="Gene3D" id="2.40.50.730">
    <property type="match status" value="1"/>
</dbReference>
<keyword evidence="7" id="KW-0863">Zinc-finger</keyword>
<dbReference type="STRING" id="67003.A0A1X0P042"/>
<evidence type="ECO:0000256" key="6">
    <source>
        <dbReference type="ARBA" id="ARBA00022723"/>
    </source>
</evidence>
<evidence type="ECO:0000256" key="3">
    <source>
        <dbReference type="ARBA" id="ARBA00022679"/>
    </source>
</evidence>
<dbReference type="SUPFAM" id="SSF53098">
    <property type="entry name" value="Ribonuclease H-like"/>
    <property type="match status" value="1"/>
</dbReference>
<dbReference type="PROSITE" id="PS00116">
    <property type="entry name" value="DNA_POLYMERASE_B"/>
    <property type="match status" value="1"/>
</dbReference>
<dbReference type="Gene3D" id="1.10.132.60">
    <property type="entry name" value="DNA polymerase family B, C-terminal domain"/>
    <property type="match status" value="1"/>
</dbReference>
<dbReference type="InterPro" id="IPR043502">
    <property type="entry name" value="DNA/RNA_pol_sf"/>
</dbReference>
<evidence type="ECO:0000256" key="4">
    <source>
        <dbReference type="ARBA" id="ARBA00022695"/>
    </source>
</evidence>
<keyword evidence="3 12" id="KW-0808">Transferase</keyword>
<keyword evidence="10 12" id="KW-0238">DNA-binding</keyword>
<evidence type="ECO:0000256" key="2">
    <source>
        <dbReference type="ARBA" id="ARBA00005755"/>
    </source>
</evidence>
<keyword evidence="6" id="KW-0479">Metal-binding</keyword>
<comment type="catalytic activity">
    <reaction evidence="12">
        <text>DNA(n) + a 2'-deoxyribonucleoside 5'-triphosphate = DNA(n+1) + diphosphate</text>
        <dbReference type="Rhea" id="RHEA:22508"/>
        <dbReference type="Rhea" id="RHEA-COMP:17339"/>
        <dbReference type="Rhea" id="RHEA-COMP:17340"/>
        <dbReference type="ChEBI" id="CHEBI:33019"/>
        <dbReference type="ChEBI" id="CHEBI:61560"/>
        <dbReference type="ChEBI" id="CHEBI:173112"/>
        <dbReference type="EC" id="2.7.7.7"/>
    </reaction>
</comment>
<dbReference type="InterPro" id="IPR006134">
    <property type="entry name" value="DNA-dir_DNA_pol_B_multi_dom"/>
</dbReference>
<dbReference type="Proteomes" id="UP000192257">
    <property type="component" value="Unassembled WGS sequence"/>
</dbReference>
<evidence type="ECO:0000256" key="9">
    <source>
        <dbReference type="ARBA" id="ARBA00022932"/>
    </source>
</evidence>
<gene>
    <name evidence="16" type="ORF">TM35_000101170</name>
</gene>
<dbReference type="CDD" id="cd05532">
    <property type="entry name" value="POLBc_alpha"/>
    <property type="match status" value="1"/>
</dbReference>
<dbReference type="GO" id="GO:0033554">
    <property type="term" value="P:cellular response to stress"/>
    <property type="evidence" value="ECO:0007669"/>
    <property type="project" value="UniProtKB-ARBA"/>
</dbReference>
<evidence type="ECO:0000256" key="7">
    <source>
        <dbReference type="ARBA" id="ARBA00022771"/>
    </source>
</evidence>
<evidence type="ECO:0000259" key="15">
    <source>
        <dbReference type="Pfam" id="PF03104"/>
    </source>
</evidence>
<comment type="subcellular location">
    <subcellularLocation>
        <location evidence="1">Nucleus</location>
    </subcellularLocation>
</comment>
<dbReference type="GO" id="GO:0006272">
    <property type="term" value="P:leading strand elongation"/>
    <property type="evidence" value="ECO:0007669"/>
    <property type="project" value="TreeGrafter"/>
</dbReference>
<feature type="region of interest" description="Disordered" evidence="13">
    <location>
        <begin position="43"/>
        <end position="93"/>
    </location>
</feature>
<protein>
    <recommendedName>
        <fullName evidence="12">DNA polymerase</fullName>
        <ecNumber evidence="12">2.7.7.7</ecNumber>
    </recommendedName>
</protein>
<comment type="caution">
    <text evidence="16">The sequence shown here is derived from an EMBL/GenBank/DDBJ whole genome shotgun (WGS) entry which is preliminary data.</text>
</comment>
<evidence type="ECO:0000256" key="5">
    <source>
        <dbReference type="ARBA" id="ARBA00022705"/>
    </source>
</evidence>
<keyword evidence="4 12" id="KW-0548">Nucleotidyltransferase</keyword>
<feature type="region of interest" description="Disordered" evidence="13">
    <location>
        <begin position="1"/>
        <end position="26"/>
    </location>
</feature>
<keyword evidence="5 12" id="KW-0235">DNA replication</keyword>
<dbReference type="InterPro" id="IPR023211">
    <property type="entry name" value="DNA_pol_palm_dom_sf"/>
</dbReference>
<reference evidence="16 17" key="1">
    <citation type="submission" date="2017-03" db="EMBL/GenBank/DDBJ databases">
        <title>An alternative strategy for trypanosome survival in the mammalian bloodstream revealed through genome and transcriptome analysis of the ubiquitous bovine parasite Trypanosoma (Megatrypanum) theileri.</title>
        <authorList>
            <person name="Kelly S."/>
            <person name="Ivens A."/>
            <person name="Mott A."/>
            <person name="O'Neill E."/>
            <person name="Emms D."/>
            <person name="Macleod O."/>
            <person name="Voorheis P."/>
            <person name="Matthews J."/>
            <person name="Matthews K."/>
            <person name="Carrington M."/>
        </authorList>
    </citation>
    <scope>NUCLEOTIDE SEQUENCE [LARGE SCALE GENOMIC DNA]</scope>
    <source>
        <strain evidence="16">Edinburgh</strain>
    </source>
</reference>
<dbReference type="GO" id="GO:0003682">
    <property type="term" value="F:chromatin binding"/>
    <property type="evidence" value="ECO:0007669"/>
    <property type="project" value="TreeGrafter"/>
</dbReference>
<evidence type="ECO:0000256" key="10">
    <source>
        <dbReference type="ARBA" id="ARBA00023125"/>
    </source>
</evidence>
<dbReference type="GO" id="GO:0005658">
    <property type="term" value="C:alpha DNA polymerase:primase complex"/>
    <property type="evidence" value="ECO:0007669"/>
    <property type="project" value="UniProtKB-ARBA"/>
</dbReference>
<dbReference type="FunFam" id="3.30.420.10:FF:000187">
    <property type="entry name" value="DNA polymerase"/>
    <property type="match status" value="1"/>
</dbReference>
<dbReference type="PANTHER" id="PTHR45861">
    <property type="entry name" value="DNA POLYMERASE ALPHA CATALYTIC SUBUNIT"/>
    <property type="match status" value="1"/>
</dbReference>
<feature type="domain" description="DNA-directed DNA polymerase family B exonuclease" evidence="15">
    <location>
        <begin position="373"/>
        <end position="610"/>
    </location>
</feature>
<dbReference type="InterPro" id="IPR017964">
    <property type="entry name" value="DNA-dir_DNA_pol_B_CS"/>
</dbReference>
<dbReference type="InterPro" id="IPR006172">
    <property type="entry name" value="DNA-dir_DNA_pol_B"/>
</dbReference>
<dbReference type="GO" id="GO:0000166">
    <property type="term" value="F:nucleotide binding"/>
    <property type="evidence" value="ECO:0007669"/>
    <property type="project" value="InterPro"/>
</dbReference>
<keyword evidence="9 12" id="KW-0239">DNA-directed DNA polymerase</keyword>
<feature type="compositionally biased region" description="Polar residues" evidence="13">
    <location>
        <begin position="76"/>
        <end position="91"/>
    </location>
</feature>
<dbReference type="InterPro" id="IPR006133">
    <property type="entry name" value="DNA-dir_DNA_pol_B_exonuc"/>
</dbReference>
<dbReference type="PANTHER" id="PTHR45861:SF1">
    <property type="entry name" value="DNA POLYMERASE ALPHA CATALYTIC SUBUNIT"/>
    <property type="match status" value="1"/>
</dbReference>
<dbReference type="NCBIfam" id="TIGR00592">
    <property type="entry name" value="pol2"/>
    <property type="match status" value="1"/>
</dbReference>
<name>A0A1X0P042_9TRYP</name>
<dbReference type="GeneID" id="39984388"/>
<organism evidence="16 17">
    <name type="scientific">Trypanosoma theileri</name>
    <dbReference type="NCBI Taxonomy" id="67003"/>
    <lineage>
        <taxon>Eukaryota</taxon>
        <taxon>Discoba</taxon>
        <taxon>Euglenozoa</taxon>
        <taxon>Kinetoplastea</taxon>
        <taxon>Metakinetoplastina</taxon>
        <taxon>Trypanosomatida</taxon>
        <taxon>Trypanosomatidae</taxon>
        <taxon>Trypanosoma</taxon>
    </lineage>
</organism>
<dbReference type="PRINTS" id="PR00106">
    <property type="entry name" value="DNAPOLB"/>
</dbReference>
<evidence type="ECO:0000313" key="17">
    <source>
        <dbReference type="Proteomes" id="UP000192257"/>
    </source>
</evidence>
<dbReference type="SUPFAM" id="SSF56672">
    <property type="entry name" value="DNA/RNA polymerases"/>
    <property type="match status" value="1"/>
</dbReference>
<dbReference type="EC" id="2.7.7.7" evidence="12"/>
<keyword evidence="11" id="KW-0539">Nucleus</keyword>
<sequence length="1347" mass="153470">MERWESCRTGEQRRENHVSDSLFAETEEEQWKRLKAEAMIDSGEEEDDDIMNSGNLELPIESKKRRAKKVTKATVPQKNTRVQQQKLTQAISAPDMEDLLKKYRGLSNDDEEEEEAEVDITKFLQDDALEDEEDPGDVNDENITANEFLSSLMTGKNISTPKNTEQNEEAPLVSLDDEVFDYEKKSFVQKTTQKKSKNENRNETNYVVKENFVKELNVVTELPVEPVKVSSTSSTDVINGCPDNALFYWFDAKEQPHTMSIPGTLFLFGKLCDDGGKNNRFRSCCIRVQNLYRCTFLLPKEGASDADVVQEINSVCRKYGIEERRVKFVERYYAFEEPDIPHEKTRWAKLRFPGKYPPFPTNIEFQNIQLVMGASSSLLELFLIKKKLKGPSYLQIENLLPVNGHVSHCEVEFVVNSPKNVKVYDSPRPPPLFTLASIQLHTQLNNKGVTNEVVAASIALYRDVNIDESTKTTISECFTGVRQLSPEMVLPLNLESYCQSKGVPGVKRFSNERELLIWLAETLGNLDPDMVVGHNFIGYTMDILLNRFQELNIPRWSTIGRLDIKRFPRSQGNNTNLANEKEACVGRLVVDTYLLSREYYKSSNYKLLSIATQMGLSGITDGNGSFEPGSTVLDGRHMKSSDELFKVLLQLFNCAVLSVKVAAALDVIPLTKRLTSLAGNLWSRTLYGARSERIEYLLLHTFHNLKFVTPDKKRFDSKRSRDDPEDDNKRKTKYQGGMVLEPKTGLYSDYILLLDFNSLYPSLIQEFNICYTTVERDKNTVTAEVPPPENLICRSCALEGLPSPCLHRCILPKVIRGLVDSRREIKRIMKTEKDSKNLAMLEIRQKALKLTANSMYGCLGFEYSRFYAQPLAELVTRQGRLALQNTVELIPQISPSLRVIYGDTDSVMIQTGIKDDIKKVRELGFDIKNKVNQRYQSLELDIDGVFRAMLLLKKKKYAALTVSDWQGSGKDYKMEVKGLDMVRRDWCPLSQKISDAVLKRVLNAEGGEDILDYIMTYIKGVADHVRLGDRYLLEDFVISKSLTKEPESYRGTSFPHATVALRMKQRKENVRVGDLIPYVICEGEGVNVNEKAYHVDEVRRTGGLRIDAEWYLTSQLYPPVMRLCEHIQGFTPEQLSEAMGIACHTRTERNNVETFTVDDFSHCSLFKSRELSECFPTALPLQVVCTRCRQVVPIDPHKYINDLVNDPQKPLPTGLFEIYVCINCGYSLPVTYLANCLTQMCHKIIQQFYRTGGTAAAVRSVRAQFTYFRALFDIPHAPGCSPLVKDAHYNLALRCLGTDRKLYTLADAKRFPDVDPVDPLLLCAESFYKRVDHLFINMDMIFPSKLS</sequence>
<dbReference type="FunFam" id="1.10.132.60:FF:000004">
    <property type="entry name" value="DNA polymerase"/>
    <property type="match status" value="1"/>
</dbReference>
<feature type="domain" description="DNA-directed DNA polymerase family B multifunctional" evidence="14">
    <location>
        <begin position="681"/>
        <end position="1127"/>
    </location>
</feature>
<dbReference type="EMBL" id="NBCO01000010">
    <property type="protein sequence ID" value="ORC89849.1"/>
    <property type="molecule type" value="Genomic_DNA"/>
</dbReference>
<evidence type="ECO:0000256" key="13">
    <source>
        <dbReference type="SAM" id="MobiDB-lite"/>
    </source>
</evidence>
<feature type="region of interest" description="Disordered" evidence="13">
    <location>
        <begin position="714"/>
        <end position="734"/>
    </location>
</feature>